<comment type="caution">
    <text evidence="1">The sequence shown here is derived from an EMBL/GenBank/DDBJ whole genome shotgun (WGS) entry which is preliminary data.</text>
</comment>
<dbReference type="EMBL" id="QXCT01000001">
    <property type="protein sequence ID" value="MDW9253044.1"/>
    <property type="molecule type" value="Genomic_DNA"/>
</dbReference>
<proteinExistence type="predicted"/>
<protein>
    <submittedName>
        <fullName evidence="1">Uncharacterized protein</fullName>
    </submittedName>
</protein>
<dbReference type="AlphaFoldDB" id="A0AAW9CZ68"/>
<dbReference type="KEGG" id="btha:DR62_4446"/>
<dbReference type="RefSeq" id="WP_009893910.1">
    <property type="nucleotide sequence ID" value="NZ_CM125683.1"/>
</dbReference>
<dbReference type="Proteomes" id="UP001272137">
    <property type="component" value="Unassembled WGS sequence"/>
</dbReference>
<gene>
    <name evidence="1" type="ORF">C7S16_5085</name>
</gene>
<evidence type="ECO:0000313" key="2">
    <source>
        <dbReference type="Proteomes" id="UP001272137"/>
    </source>
</evidence>
<name>A0AAW9CZ68_BURTH</name>
<reference evidence="1" key="1">
    <citation type="submission" date="2018-08" db="EMBL/GenBank/DDBJ databases">
        <title>Identification of Burkholderia cepacia strains that express a Burkholderia pseudomallei-like capsular polysaccharide.</title>
        <authorList>
            <person name="Burtnick M.N."/>
            <person name="Vongsouvath M."/>
            <person name="Newton P."/>
            <person name="Wuthiekanun V."/>
            <person name="Limmathurotsakul D."/>
            <person name="Brett P.J."/>
            <person name="Chantratita N."/>
            <person name="Dance D.A."/>
        </authorList>
    </citation>
    <scope>NUCLEOTIDE SEQUENCE</scope>
    <source>
        <strain evidence="1">SBXCC001</strain>
    </source>
</reference>
<sequence length="135" mass="15305">MYPWIWLWAPNFYFPLSGAVDQTIQPDLFDSIDPRAGNGSVERRAFQVASYGRQLGLITEVLLDIARKQETMSTEAKESMKCLEGIQGKIEKIKEDESTSIAAELDARLLRLKTQDPNAFSRLRTRLLAIVKDDS</sequence>
<accession>A0AAW9CZ68</accession>
<dbReference type="GeneID" id="45119409"/>
<organism evidence="1 2">
    <name type="scientific">Burkholderia thailandensis</name>
    <dbReference type="NCBI Taxonomy" id="57975"/>
    <lineage>
        <taxon>Bacteria</taxon>
        <taxon>Pseudomonadati</taxon>
        <taxon>Pseudomonadota</taxon>
        <taxon>Betaproteobacteria</taxon>
        <taxon>Burkholderiales</taxon>
        <taxon>Burkholderiaceae</taxon>
        <taxon>Burkholderia</taxon>
        <taxon>pseudomallei group</taxon>
    </lineage>
</organism>
<evidence type="ECO:0000313" key="1">
    <source>
        <dbReference type="EMBL" id="MDW9253044.1"/>
    </source>
</evidence>